<comment type="caution">
    <text evidence="1">The sequence shown here is derived from an EMBL/GenBank/DDBJ whole genome shotgun (WGS) entry which is preliminary data.</text>
</comment>
<dbReference type="PANTHER" id="PTHR36068">
    <property type="entry name" value="OS01G0102500 PROTEIN"/>
    <property type="match status" value="1"/>
</dbReference>
<accession>A0ABD1LU11</accession>
<dbReference type="PANTHER" id="PTHR36068:SF1">
    <property type="entry name" value="OS01G0102500 PROTEIN"/>
    <property type="match status" value="1"/>
</dbReference>
<organism evidence="1 2">
    <name type="scientific">Flemingia macrophylla</name>
    <dbReference type="NCBI Taxonomy" id="520843"/>
    <lineage>
        <taxon>Eukaryota</taxon>
        <taxon>Viridiplantae</taxon>
        <taxon>Streptophyta</taxon>
        <taxon>Embryophyta</taxon>
        <taxon>Tracheophyta</taxon>
        <taxon>Spermatophyta</taxon>
        <taxon>Magnoliopsida</taxon>
        <taxon>eudicotyledons</taxon>
        <taxon>Gunneridae</taxon>
        <taxon>Pentapetalae</taxon>
        <taxon>rosids</taxon>
        <taxon>fabids</taxon>
        <taxon>Fabales</taxon>
        <taxon>Fabaceae</taxon>
        <taxon>Papilionoideae</taxon>
        <taxon>50 kb inversion clade</taxon>
        <taxon>NPAAA clade</taxon>
        <taxon>indigoferoid/millettioid clade</taxon>
        <taxon>Phaseoleae</taxon>
        <taxon>Flemingia</taxon>
    </lineage>
</organism>
<dbReference type="AlphaFoldDB" id="A0ABD1LU11"/>
<evidence type="ECO:0000313" key="1">
    <source>
        <dbReference type="EMBL" id="KAL2326987.1"/>
    </source>
</evidence>
<dbReference type="Proteomes" id="UP001603857">
    <property type="component" value="Unassembled WGS sequence"/>
</dbReference>
<sequence length="118" mass="13595">MGGEVVDARELRGAHELRRRTVARFLEDLGSAGIEEKEVIDDVIRHMYSPDLKNGWWIHLFQEVKLLAKKKDRFALDLALNELIHLGMQSFTLYLAATMLQSSFPNWSQSGKQDMKHV</sequence>
<gene>
    <name evidence="1" type="ORF">Fmac_020414</name>
</gene>
<dbReference type="EMBL" id="JBGMDY010000007">
    <property type="protein sequence ID" value="KAL2326987.1"/>
    <property type="molecule type" value="Genomic_DNA"/>
</dbReference>
<proteinExistence type="predicted"/>
<reference evidence="1 2" key="1">
    <citation type="submission" date="2024-08" db="EMBL/GenBank/DDBJ databases">
        <title>Insights into the chromosomal genome structure of Flemingia macrophylla.</title>
        <authorList>
            <person name="Ding Y."/>
            <person name="Zhao Y."/>
            <person name="Bi W."/>
            <person name="Wu M."/>
            <person name="Zhao G."/>
            <person name="Gong Y."/>
            <person name="Li W."/>
            <person name="Zhang P."/>
        </authorList>
    </citation>
    <scope>NUCLEOTIDE SEQUENCE [LARGE SCALE GENOMIC DNA]</scope>
    <source>
        <strain evidence="1">DYQJB</strain>
        <tissue evidence="1">Leaf</tissue>
    </source>
</reference>
<keyword evidence="2" id="KW-1185">Reference proteome</keyword>
<evidence type="ECO:0000313" key="2">
    <source>
        <dbReference type="Proteomes" id="UP001603857"/>
    </source>
</evidence>
<protein>
    <submittedName>
        <fullName evidence="1">Uncharacterized protein</fullName>
    </submittedName>
</protein>
<name>A0ABD1LU11_9FABA</name>